<keyword evidence="4" id="KW-0680">Restriction system</keyword>
<gene>
    <name evidence="6" type="ORF">BHK98_02810</name>
</gene>
<evidence type="ECO:0000256" key="4">
    <source>
        <dbReference type="ARBA" id="ARBA00022747"/>
    </source>
</evidence>
<sequence length="463" mass="53494">MGTLKDLTKVIEQAQRQVANTRSAEFTVLEEVDPMRGQSVRGADAGGTVDNKIYYGDNIRLLKSLAEKEEYRGRLKLIYIDPPFFSEARYDAVIRVSGSNIRHPAYDDKWQQGLYGYLRQLTARLILMRELLAEDGLIWLHLDWHVVHYARIIMDEIFGEKNFVNEIIWTYKSGGSSRRRFARKHDNILVYSKTKHYNFNVLKEKSYNRQFKPYRFRGVKEYRDEQGWYTMVNMKDVWQIDMVGRTSAERTGYATQKPEQLLERIVECCTEPGDLCADFFCGSGTLPAVAARMGRSFIACDRGRLAVESTIGRLCAQGTGFRVYAEEPEHRAEGGRQSRFEAEVHMSMEEFPGSDKSLVTIRLGNVLERRLPTGMEEKSRTVIRKAVRNSPLELIEAWSVDFDYDGRVHRPSAVFVRNKKELNDVCRQIVGPDCRRICVKIVDVMGNVFYVDRPCTQIRSESR</sequence>
<name>A0A1Q9JG11_9FIRM</name>
<keyword evidence="2" id="KW-0808">Transferase</keyword>
<evidence type="ECO:0000313" key="7">
    <source>
        <dbReference type="Proteomes" id="UP000187404"/>
    </source>
</evidence>
<dbReference type="SUPFAM" id="SSF53335">
    <property type="entry name" value="S-adenosyl-L-methionine-dependent methyltransferases"/>
    <property type="match status" value="1"/>
</dbReference>
<evidence type="ECO:0000313" key="6">
    <source>
        <dbReference type="EMBL" id="OLR55087.1"/>
    </source>
</evidence>
<dbReference type="InterPro" id="IPR029063">
    <property type="entry name" value="SAM-dependent_MTases_sf"/>
</dbReference>
<dbReference type="STRING" id="1261640.BHK98_02810"/>
<keyword evidence="1" id="KW-0489">Methyltransferase</keyword>
<dbReference type="OrthoDB" id="9800801at2"/>
<dbReference type="Pfam" id="PF01555">
    <property type="entry name" value="N6_N4_Mtase"/>
    <property type="match status" value="1"/>
</dbReference>
<dbReference type="InterPro" id="IPR002941">
    <property type="entry name" value="DNA_methylase_N4/N6"/>
</dbReference>
<dbReference type="RefSeq" id="WP_075712088.1">
    <property type="nucleotide sequence ID" value="NZ_MJIE01000001.1"/>
</dbReference>
<protein>
    <recommendedName>
        <fullName evidence="5">DNA methylase N-4/N-6 domain-containing protein</fullName>
    </recommendedName>
</protein>
<dbReference type="EMBL" id="MJIE01000001">
    <property type="protein sequence ID" value="OLR55087.1"/>
    <property type="molecule type" value="Genomic_DNA"/>
</dbReference>
<dbReference type="GO" id="GO:0003677">
    <property type="term" value="F:DNA binding"/>
    <property type="evidence" value="ECO:0007669"/>
    <property type="project" value="InterPro"/>
</dbReference>
<evidence type="ECO:0000256" key="3">
    <source>
        <dbReference type="ARBA" id="ARBA00022691"/>
    </source>
</evidence>
<comment type="caution">
    <text evidence="6">The sequence shown here is derived from an EMBL/GenBank/DDBJ whole genome shotgun (WGS) entry which is preliminary data.</text>
</comment>
<keyword evidence="7" id="KW-1185">Reference proteome</keyword>
<dbReference type="InterPro" id="IPR002295">
    <property type="entry name" value="N4/N6-MTase_EcoPI_Mod-like"/>
</dbReference>
<dbReference type="GO" id="GO:0032259">
    <property type="term" value="P:methylation"/>
    <property type="evidence" value="ECO:0007669"/>
    <property type="project" value="UniProtKB-KW"/>
</dbReference>
<proteinExistence type="predicted"/>
<reference evidence="6 7" key="1">
    <citation type="journal article" date="2016" name="Appl. Environ. Microbiol.">
        <title>Function and Phylogeny of Bacterial Butyryl Coenzyme A:Acetate Transferases and Their Diversity in the Proximal Colon of Swine.</title>
        <authorList>
            <person name="Trachsel J."/>
            <person name="Bayles D.O."/>
            <person name="Looft T."/>
            <person name="Levine U.Y."/>
            <person name="Allen H.K."/>
        </authorList>
    </citation>
    <scope>NUCLEOTIDE SEQUENCE [LARGE SCALE GENOMIC DNA]</scope>
    <source>
        <strain evidence="6 7">68-3-10</strain>
    </source>
</reference>
<feature type="domain" description="DNA methylase N-4/N-6" evidence="5">
    <location>
        <begin position="76"/>
        <end position="305"/>
    </location>
</feature>
<keyword evidence="3" id="KW-0949">S-adenosyl-L-methionine</keyword>
<evidence type="ECO:0000259" key="5">
    <source>
        <dbReference type="Pfam" id="PF01555"/>
    </source>
</evidence>
<dbReference type="Proteomes" id="UP000187404">
    <property type="component" value="Unassembled WGS sequence"/>
</dbReference>
<dbReference type="GO" id="GO:0009307">
    <property type="term" value="P:DNA restriction-modification system"/>
    <property type="evidence" value="ECO:0007669"/>
    <property type="project" value="UniProtKB-KW"/>
</dbReference>
<accession>A0A1Q9JG11</accession>
<dbReference type="Gene3D" id="3.40.50.150">
    <property type="entry name" value="Vaccinia Virus protein VP39"/>
    <property type="match status" value="1"/>
</dbReference>
<organism evidence="6 7">
    <name type="scientific">Hornefia porci</name>
    <dbReference type="NCBI Taxonomy" id="2652292"/>
    <lineage>
        <taxon>Bacteria</taxon>
        <taxon>Bacillati</taxon>
        <taxon>Bacillota</taxon>
        <taxon>Clostridia</taxon>
        <taxon>Peptostreptococcales</taxon>
        <taxon>Anaerovoracaceae</taxon>
        <taxon>Hornefia</taxon>
    </lineage>
</organism>
<dbReference type="GO" id="GO:0008170">
    <property type="term" value="F:N-methyltransferase activity"/>
    <property type="evidence" value="ECO:0007669"/>
    <property type="project" value="InterPro"/>
</dbReference>
<evidence type="ECO:0000256" key="1">
    <source>
        <dbReference type="ARBA" id="ARBA00022603"/>
    </source>
</evidence>
<dbReference type="AlphaFoldDB" id="A0A1Q9JG11"/>
<evidence type="ECO:0000256" key="2">
    <source>
        <dbReference type="ARBA" id="ARBA00022679"/>
    </source>
</evidence>
<dbReference type="PRINTS" id="PR00506">
    <property type="entry name" value="D21N6MTFRASE"/>
</dbReference>